<name>A0A1I6G0X6_9EURY</name>
<dbReference type="STRING" id="553469.SAMN04487947_0371"/>
<evidence type="ECO:0000313" key="2">
    <source>
        <dbReference type="EMBL" id="SFR35790.1"/>
    </source>
</evidence>
<dbReference type="EMBL" id="FOYT01000001">
    <property type="protein sequence ID" value="SFR35790.1"/>
    <property type="molecule type" value="Genomic_DNA"/>
</dbReference>
<protein>
    <submittedName>
        <fullName evidence="2">Uncharacterized protein</fullName>
    </submittedName>
</protein>
<feature type="region of interest" description="Disordered" evidence="1">
    <location>
        <begin position="1"/>
        <end position="55"/>
    </location>
</feature>
<reference evidence="3" key="1">
    <citation type="submission" date="2016-10" db="EMBL/GenBank/DDBJ databases">
        <authorList>
            <person name="Varghese N."/>
            <person name="Submissions S."/>
        </authorList>
    </citation>
    <scope>NUCLEOTIDE SEQUENCE [LARGE SCALE GENOMIC DNA]</scope>
    <source>
        <strain evidence="3">CGMCC 1.7736</strain>
    </source>
</reference>
<keyword evidence="3" id="KW-1185">Reference proteome</keyword>
<evidence type="ECO:0000256" key="1">
    <source>
        <dbReference type="SAM" id="MobiDB-lite"/>
    </source>
</evidence>
<proteinExistence type="predicted"/>
<dbReference type="RefSeq" id="WP_089804054.1">
    <property type="nucleotide sequence ID" value="NZ_FOYT01000001.1"/>
</dbReference>
<gene>
    <name evidence="2" type="ORF">SAMN04487947_0371</name>
</gene>
<evidence type="ECO:0000313" key="3">
    <source>
        <dbReference type="Proteomes" id="UP000198531"/>
    </source>
</evidence>
<organism evidence="2 3">
    <name type="scientific">Halogeometricum rufum</name>
    <dbReference type="NCBI Taxonomy" id="553469"/>
    <lineage>
        <taxon>Archaea</taxon>
        <taxon>Methanobacteriati</taxon>
        <taxon>Methanobacteriota</taxon>
        <taxon>Stenosarchaea group</taxon>
        <taxon>Halobacteria</taxon>
        <taxon>Halobacteriales</taxon>
        <taxon>Haloferacaceae</taxon>
        <taxon>Halogeometricum</taxon>
    </lineage>
</organism>
<sequence>MTTREPTVSTVEGGSATAGGDAPPDETRTDESDASTGADGTPTDEDEAATPVPRVDAAESAAALLVYGVSNRE</sequence>
<dbReference type="AlphaFoldDB" id="A0A1I6G0X6"/>
<accession>A0A1I6G0X6</accession>
<dbReference type="Proteomes" id="UP000198531">
    <property type="component" value="Unassembled WGS sequence"/>
</dbReference>
<feature type="compositionally biased region" description="Polar residues" evidence="1">
    <location>
        <begin position="1"/>
        <end position="12"/>
    </location>
</feature>